<comment type="similarity">
    <text evidence="1">Belongs to the protein kinase superfamily. CMGC Ser/Thr protein kinase family. GSK-3 subfamily.</text>
</comment>
<dbReference type="GO" id="GO:0005634">
    <property type="term" value="C:nucleus"/>
    <property type="evidence" value="ECO:0007669"/>
    <property type="project" value="TreeGrafter"/>
</dbReference>
<dbReference type="EMBL" id="JANTQA010000060">
    <property type="protein sequence ID" value="KAJ3428406.1"/>
    <property type="molecule type" value="Genomic_DNA"/>
</dbReference>
<keyword evidence="3" id="KW-0808">Transferase</keyword>
<dbReference type="FunFam" id="1.10.510.10:FF:000082">
    <property type="entry name" value="Shaggy-related protein kinase kappa"/>
    <property type="match status" value="1"/>
</dbReference>
<gene>
    <name evidence="10" type="ORF">M0812_26042</name>
</gene>
<dbReference type="InterPro" id="IPR011009">
    <property type="entry name" value="Kinase-like_dom_sf"/>
</dbReference>
<feature type="binding site" evidence="7">
    <location>
        <position position="43"/>
    </location>
    <ligand>
        <name>ATP</name>
        <dbReference type="ChEBI" id="CHEBI:30616"/>
    </ligand>
</feature>
<evidence type="ECO:0000256" key="5">
    <source>
        <dbReference type="ARBA" id="ARBA00022777"/>
    </source>
</evidence>
<feature type="domain" description="Protein kinase" evidence="9">
    <location>
        <begin position="14"/>
        <end position="298"/>
    </location>
</feature>
<dbReference type="Pfam" id="PF00069">
    <property type="entry name" value="Pkinase"/>
    <property type="match status" value="1"/>
</dbReference>
<evidence type="ECO:0000256" key="4">
    <source>
        <dbReference type="ARBA" id="ARBA00022741"/>
    </source>
</evidence>
<evidence type="ECO:0000256" key="6">
    <source>
        <dbReference type="ARBA" id="ARBA00022840"/>
    </source>
</evidence>
<dbReference type="PROSITE" id="PS00107">
    <property type="entry name" value="PROTEIN_KINASE_ATP"/>
    <property type="match status" value="1"/>
</dbReference>
<evidence type="ECO:0000256" key="1">
    <source>
        <dbReference type="ARBA" id="ARBA00005527"/>
    </source>
</evidence>
<dbReference type="InterPro" id="IPR039192">
    <property type="entry name" value="STKc_GSK3"/>
</dbReference>
<evidence type="ECO:0000313" key="11">
    <source>
        <dbReference type="Proteomes" id="UP001146793"/>
    </source>
</evidence>
<dbReference type="PANTHER" id="PTHR24057">
    <property type="entry name" value="GLYCOGEN SYNTHASE KINASE-3 ALPHA"/>
    <property type="match status" value="1"/>
</dbReference>
<dbReference type="PROSITE" id="PS00108">
    <property type="entry name" value="PROTEIN_KINASE_ST"/>
    <property type="match status" value="1"/>
</dbReference>
<dbReference type="InterPro" id="IPR017441">
    <property type="entry name" value="Protein_kinase_ATP_BS"/>
</dbReference>
<evidence type="ECO:0000256" key="3">
    <source>
        <dbReference type="ARBA" id="ARBA00022679"/>
    </source>
</evidence>
<dbReference type="SMART" id="SM00220">
    <property type="entry name" value="S_TKc"/>
    <property type="match status" value="1"/>
</dbReference>
<dbReference type="Gene3D" id="3.30.200.20">
    <property type="entry name" value="Phosphorylase Kinase, domain 1"/>
    <property type="match status" value="1"/>
</dbReference>
<evidence type="ECO:0000313" key="10">
    <source>
        <dbReference type="EMBL" id="KAJ3428406.1"/>
    </source>
</evidence>
<name>A0AAV7YHQ0_9EUKA</name>
<proteinExistence type="inferred from homology"/>
<dbReference type="InterPro" id="IPR000719">
    <property type="entry name" value="Prot_kinase_dom"/>
</dbReference>
<dbReference type="Proteomes" id="UP001146793">
    <property type="component" value="Unassembled WGS sequence"/>
</dbReference>
<organism evidence="10 11">
    <name type="scientific">Anaeramoeba flamelloides</name>
    <dbReference type="NCBI Taxonomy" id="1746091"/>
    <lineage>
        <taxon>Eukaryota</taxon>
        <taxon>Metamonada</taxon>
        <taxon>Anaeramoebidae</taxon>
        <taxon>Anaeramoeba</taxon>
    </lineage>
</organism>
<dbReference type="SUPFAM" id="SSF56112">
    <property type="entry name" value="Protein kinase-like (PK-like)"/>
    <property type="match status" value="1"/>
</dbReference>
<dbReference type="AlphaFoldDB" id="A0AAV7YHQ0"/>
<keyword evidence="2 8" id="KW-0723">Serine/threonine-protein kinase</keyword>
<reference evidence="10" key="1">
    <citation type="submission" date="2022-08" db="EMBL/GenBank/DDBJ databases">
        <title>Novel sulphate-reducing endosymbionts in the free-living metamonad Anaeramoeba.</title>
        <authorList>
            <person name="Jerlstrom-Hultqvist J."/>
            <person name="Cepicka I."/>
            <person name="Gallot-Lavallee L."/>
            <person name="Salas-Leiva D."/>
            <person name="Curtis B.A."/>
            <person name="Zahonova K."/>
            <person name="Pipaliya S."/>
            <person name="Dacks J."/>
            <person name="Roger A.J."/>
        </authorList>
    </citation>
    <scope>NUCLEOTIDE SEQUENCE</scope>
    <source>
        <strain evidence="10">Busselton2</strain>
    </source>
</reference>
<accession>A0AAV7YHQ0</accession>
<dbReference type="PANTHER" id="PTHR24057:SF0">
    <property type="entry name" value="PROTEIN KINASE SHAGGY-RELATED"/>
    <property type="match status" value="1"/>
</dbReference>
<comment type="caution">
    <text evidence="10">The sequence shown here is derived from an EMBL/GenBank/DDBJ whole genome shotgun (WGS) entry which is preliminary data.</text>
</comment>
<dbReference type="PROSITE" id="PS50011">
    <property type="entry name" value="PROTEIN_KINASE_DOM"/>
    <property type="match status" value="1"/>
</dbReference>
<protein>
    <submittedName>
        <fullName evidence="10">Protein kinase shaggy-related</fullName>
    </submittedName>
</protein>
<dbReference type="GO" id="GO:0030154">
    <property type="term" value="P:cell differentiation"/>
    <property type="evidence" value="ECO:0007669"/>
    <property type="project" value="TreeGrafter"/>
</dbReference>
<keyword evidence="6 7" id="KW-0067">ATP-binding</keyword>
<sequence length="348" mass="40258">MSKLLTQLTIQSNYRPLKILGSGTFGVVVKALSKKDGQIVAMKKVYQDHKYKNRELEIMKSVKHRNVVKLLDYFFTTKKTGKKKYLTLVLEYIPKTIGQLIDYYSIQLKPIPLLFVKVYIYQMLRAIATIHRLGICHRDIKPQNLLINPTTFELRVCDFGSAKRLVIGTVNNSYICSRYYRAPELLFGSNNYTNNIDVWSIGCVFAEMLILRPLFQGQSGVKQLVQIIRLMGTPTREEIIAMNPNYSDFKLPQIEKKPWNQILQLDLDHITIDLLSRLLQYNPKSRIDPLEACAHPFFDELRDPKTLLPNNLSLPELFDFDSEELNSVGLEIRQKLVPSHIVKSRKNL</sequence>
<dbReference type="GO" id="GO:0007165">
    <property type="term" value="P:signal transduction"/>
    <property type="evidence" value="ECO:0007669"/>
    <property type="project" value="TreeGrafter"/>
</dbReference>
<evidence type="ECO:0000259" key="9">
    <source>
        <dbReference type="PROSITE" id="PS50011"/>
    </source>
</evidence>
<dbReference type="CDD" id="cd14137">
    <property type="entry name" value="STKc_GSK3"/>
    <property type="match status" value="1"/>
</dbReference>
<keyword evidence="5 10" id="KW-0418">Kinase</keyword>
<evidence type="ECO:0000256" key="8">
    <source>
        <dbReference type="RuleBase" id="RU000304"/>
    </source>
</evidence>
<keyword evidence="4 7" id="KW-0547">Nucleotide-binding</keyword>
<dbReference type="InterPro" id="IPR008271">
    <property type="entry name" value="Ser/Thr_kinase_AS"/>
</dbReference>
<dbReference type="Gene3D" id="1.10.510.10">
    <property type="entry name" value="Transferase(Phosphotransferase) domain 1"/>
    <property type="match status" value="1"/>
</dbReference>
<evidence type="ECO:0000256" key="7">
    <source>
        <dbReference type="PROSITE-ProRule" id="PRU10141"/>
    </source>
</evidence>
<dbReference type="InterPro" id="IPR050591">
    <property type="entry name" value="GSK-3"/>
</dbReference>
<dbReference type="GO" id="GO:0004674">
    <property type="term" value="F:protein serine/threonine kinase activity"/>
    <property type="evidence" value="ECO:0007669"/>
    <property type="project" value="UniProtKB-KW"/>
</dbReference>
<dbReference type="GO" id="GO:0005524">
    <property type="term" value="F:ATP binding"/>
    <property type="evidence" value="ECO:0007669"/>
    <property type="project" value="UniProtKB-UniRule"/>
</dbReference>
<dbReference type="GO" id="GO:0005737">
    <property type="term" value="C:cytoplasm"/>
    <property type="evidence" value="ECO:0007669"/>
    <property type="project" value="TreeGrafter"/>
</dbReference>
<evidence type="ECO:0000256" key="2">
    <source>
        <dbReference type="ARBA" id="ARBA00022527"/>
    </source>
</evidence>